<dbReference type="Proteomes" id="UP000002191">
    <property type="component" value="Chromosome"/>
</dbReference>
<dbReference type="EMBL" id="CP002431">
    <property type="protein sequence ID" value="ADU63625.1"/>
    <property type="molecule type" value="Genomic_DNA"/>
</dbReference>
<evidence type="ECO:0000259" key="5">
    <source>
        <dbReference type="PROSITE" id="PS50113"/>
    </source>
</evidence>
<reference evidence="8" key="1">
    <citation type="submission" date="2010-12" db="EMBL/GenBank/DDBJ databases">
        <title>Complete sequence of Desulfovibrio aespoeensis Aspo-2.</title>
        <authorList>
            <consortium name="US DOE Joint Genome Institute"/>
            <person name="Lucas S."/>
            <person name="Copeland A."/>
            <person name="Lapidus A."/>
            <person name="Cheng J.-F."/>
            <person name="Goodwin L."/>
            <person name="Pitluck S."/>
            <person name="Chertkov O."/>
            <person name="Misra M."/>
            <person name="Detter J.C."/>
            <person name="Han C."/>
            <person name="Tapia R."/>
            <person name="Land M."/>
            <person name="Hauser L."/>
            <person name="Kyrpides N."/>
            <person name="Ivanova N."/>
            <person name="Ovchinnikova G."/>
            <person name="Pedersen K."/>
            <person name="Jagevall S."/>
            <person name="Hazen T."/>
            <person name="Woyke T."/>
        </authorList>
    </citation>
    <scope>NUCLEOTIDE SEQUENCE [LARGE SCALE GENOMIC DNA]</scope>
    <source>
        <strain evidence="8">ATCC 700646 / DSM 10631 / Aspo-2</strain>
    </source>
</reference>
<dbReference type="InterPro" id="IPR035938">
    <property type="entry name" value="Hemerythrin-like_sf"/>
</dbReference>
<dbReference type="RefSeq" id="WP_013515531.1">
    <property type="nucleotide sequence ID" value="NC_014844.1"/>
</dbReference>
<dbReference type="InterPro" id="IPR029787">
    <property type="entry name" value="Nucleotide_cyclase"/>
</dbReference>
<dbReference type="Gene3D" id="3.30.70.270">
    <property type="match status" value="1"/>
</dbReference>
<dbReference type="PROSITE" id="PS50112">
    <property type="entry name" value="PAS"/>
    <property type="match status" value="1"/>
</dbReference>
<evidence type="ECO:0000313" key="7">
    <source>
        <dbReference type="EMBL" id="ADU63625.1"/>
    </source>
</evidence>
<dbReference type="GO" id="GO:0046872">
    <property type="term" value="F:metal ion binding"/>
    <property type="evidence" value="ECO:0007669"/>
    <property type="project" value="UniProtKB-KW"/>
</dbReference>
<dbReference type="InterPro" id="IPR000700">
    <property type="entry name" value="PAS-assoc_C"/>
</dbReference>
<name>E6VW65_PSEA9</name>
<gene>
    <name evidence="7" type="ordered locus">Daes_2629</name>
</gene>
<dbReference type="AlphaFoldDB" id="E6VW65"/>
<dbReference type="FunFam" id="3.30.70.270:FF:000001">
    <property type="entry name" value="Diguanylate cyclase domain protein"/>
    <property type="match status" value="1"/>
</dbReference>
<organism evidence="7 8">
    <name type="scientific">Pseudodesulfovibrio aespoeensis (strain ATCC 700646 / DSM 10631 / Aspo-2)</name>
    <name type="common">Desulfovibrio aespoeensis</name>
    <dbReference type="NCBI Taxonomy" id="643562"/>
    <lineage>
        <taxon>Bacteria</taxon>
        <taxon>Pseudomonadati</taxon>
        <taxon>Thermodesulfobacteriota</taxon>
        <taxon>Desulfovibrionia</taxon>
        <taxon>Desulfovibrionales</taxon>
        <taxon>Desulfovibrionaceae</taxon>
    </lineage>
</organism>
<dbReference type="InterPro" id="IPR035965">
    <property type="entry name" value="PAS-like_dom_sf"/>
</dbReference>
<evidence type="ECO:0000256" key="3">
    <source>
        <dbReference type="ARBA" id="ARBA00023004"/>
    </source>
</evidence>
<keyword evidence="2" id="KW-0479">Metal-binding</keyword>
<feature type="domain" description="PAS" evidence="4">
    <location>
        <begin position="19"/>
        <end position="89"/>
    </location>
</feature>
<dbReference type="SUPFAM" id="SSF47188">
    <property type="entry name" value="Hemerythrin-like"/>
    <property type="match status" value="1"/>
</dbReference>
<dbReference type="NCBIfam" id="TIGR00229">
    <property type="entry name" value="sensory_box"/>
    <property type="match status" value="1"/>
</dbReference>
<proteinExistence type="inferred from homology"/>
<dbReference type="InterPro" id="IPR001610">
    <property type="entry name" value="PAC"/>
</dbReference>
<dbReference type="PANTHER" id="PTHR44757">
    <property type="entry name" value="DIGUANYLATE CYCLASE DGCP"/>
    <property type="match status" value="1"/>
</dbReference>
<protein>
    <submittedName>
        <fullName evidence="7">Diguanylate cyclase</fullName>
    </submittedName>
</protein>
<evidence type="ECO:0000313" key="8">
    <source>
        <dbReference type="Proteomes" id="UP000002191"/>
    </source>
</evidence>
<dbReference type="SMART" id="SM00091">
    <property type="entry name" value="PAS"/>
    <property type="match status" value="1"/>
</dbReference>
<dbReference type="InterPro" id="IPR013655">
    <property type="entry name" value="PAS_fold_3"/>
</dbReference>
<feature type="domain" description="PAC" evidence="5">
    <location>
        <begin position="93"/>
        <end position="145"/>
    </location>
</feature>
<reference evidence="7 8" key="2">
    <citation type="journal article" date="2014" name="Genome Announc.">
        <title>Complete Genome Sequence of the Subsurface, Mesophilic Sulfate-Reducing Bacterium Desulfovibrio aespoeensis Aspo-2.</title>
        <authorList>
            <person name="Pedersen K."/>
            <person name="Bengtsson A."/>
            <person name="Edlund J."/>
            <person name="Rabe L."/>
            <person name="Hazen T."/>
            <person name="Chakraborty R."/>
            <person name="Goodwin L."/>
            <person name="Shapiro N."/>
        </authorList>
    </citation>
    <scope>NUCLEOTIDE SEQUENCE [LARGE SCALE GENOMIC DNA]</scope>
    <source>
        <strain evidence="8">ATCC 700646 / DSM 10631 / Aspo-2</strain>
    </source>
</reference>
<dbReference type="PROSITE" id="PS00550">
    <property type="entry name" value="HEMERYTHRINS"/>
    <property type="match status" value="1"/>
</dbReference>
<accession>E6VW65</accession>
<dbReference type="PANTHER" id="PTHR44757:SF2">
    <property type="entry name" value="BIOFILM ARCHITECTURE MAINTENANCE PROTEIN MBAA"/>
    <property type="match status" value="1"/>
</dbReference>
<dbReference type="SMART" id="SM00086">
    <property type="entry name" value="PAC"/>
    <property type="match status" value="1"/>
</dbReference>
<dbReference type="InterPro" id="IPR000014">
    <property type="entry name" value="PAS"/>
</dbReference>
<evidence type="ECO:0000256" key="2">
    <source>
        <dbReference type="ARBA" id="ARBA00022723"/>
    </source>
</evidence>
<dbReference type="NCBIfam" id="TIGR02481">
    <property type="entry name" value="hemeryth_dom"/>
    <property type="match status" value="1"/>
</dbReference>
<evidence type="ECO:0000259" key="6">
    <source>
        <dbReference type="PROSITE" id="PS50887"/>
    </source>
</evidence>
<dbReference type="KEGG" id="das:Daes_2629"/>
<dbReference type="PROSITE" id="PS50887">
    <property type="entry name" value="GGDEF"/>
    <property type="match status" value="1"/>
</dbReference>
<dbReference type="InterPro" id="IPR000160">
    <property type="entry name" value="GGDEF_dom"/>
</dbReference>
<dbReference type="CDD" id="cd01949">
    <property type="entry name" value="GGDEF"/>
    <property type="match status" value="1"/>
</dbReference>
<dbReference type="eggNOG" id="COG2703">
    <property type="taxonomic scope" value="Bacteria"/>
</dbReference>
<dbReference type="Gene3D" id="3.30.450.20">
    <property type="entry name" value="PAS domain"/>
    <property type="match status" value="1"/>
</dbReference>
<dbReference type="CDD" id="cd00130">
    <property type="entry name" value="PAS"/>
    <property type="match status" value="1"/>
</dbReference>
<dbReference type="HOGENOM" id="CLU_044950_0_0_7"/>
<sequence>MSERKHKTVVDYCHDGLSDQHIFANAFRYASIGMALVGPDGTWLKVNNALCSMLGYTSRELLSKKFQDITHPEDLEEDLVYVNRVLAGAIDTYQMEKRYFHRDGHIIDVLLSVSLVKESDGTPQFFISQIQDITRRKQAEQELLLVSQQDPLTKVANRRFFMEHATRELTRGKRFHEPQAILIIDIDHFKTINDKHGHDVGDEVLKAMATACSKALREVDVFGRIGGEEFAAMLLNTNDSVARIVAERVRESVERLSVNVGGKEIPFTISIGLVSFLGGSNTLDDRMKMADKALYRAKESGRNRVEVLVDVVEPSGVVPERLRSTFVRFEWEGAYESGNQLIDSQHMHLFALANDLLSALITGLPDSQVEAAAVALINHTEQHFRDEEKIFCAAGYPKAQEHTAIHKQLIREMHSILKSFTKGQETVGGFFTFLAHDVVLNHLLTEDRKFFSLLREP</sequence>
<dbReference type="SMART" id="SM00267">
    <property type="entry name" value="GGDEF"/>
    <property type="match status" value="1"/>
</dbReference>
<dbReference type="Pfam" id="PF01814">
    <property type="entry name" value="Hemerythrin"/>
    <property type="match status" value="1"/>
</dbReference>
<dbReference type="PROSITE" id="PS50113">
    <property type="entry name" value="PAC"/>
    <property type="match status" value="1"/>
</dbReference>
<dbReference type="InterPro" id="IPR043128">
    <property type="entry name" value="Rev_trsase/Diguanyl_cyclase"/>
</dbReference>
<dbReference type="Pfam" id="PF08447">
    <property type="entry name" value="PAS_3"/>
    <property type="match status" value="1"/>
</dbReference>
<dbReference type="InterPro" id="IPR012827">
    <property type="entry name" value="Hemerythrin_metal-bd"/>
</dbReference>
<dbReference type="CDD" id="cd12107">
    <property type="entry name" value="Hemerythrin"/>
    <property type="match status" value="1"/>
</dbReference>
<keyword evidence="3" id="KW-0408">Iron</keyword>
<feature type="domain" description="GGDEF" evidence="6">
    <location>
        <begin position="177"/>
        <end position="310"/>
    </location>
</feature>
<dbReference type="SUPFAM" id="SSF55785">
    <property type="entry name" value="PYP-like sensor domain (PAS domain)"/>
    <property type="match status" value="1"/>
</dbReference>
<keyword evidence="8" id="KW-1185">Reference proteome</keyword>
<dbReference type="eggNOG" id="COG2199">
    <property type="taxonomic scope" value="Bacteria"/>
</dbReference>
<dbReference type="NCBIfam" id="TIGR00254">
    <property type="entry name" value="GGDEF"/>
    <property type="match status" value="1"/>
</dbReference>
<dbReference type="InterPro" id="IPR052155">
    <property type="entry name" value="Biofilm_reg_signaling"/>
</dbReference>
<dbReference type="InterPro" id="IPR016131">
    <property type="entry name" value="Haemerythrin_Fe_BS"/>
</dbReference>
<dbReference type="Pfam" id="PF00990">
    <property type="entry name" value="GGDEF"/>
    <property type="match status" value="1"/>
</dbReference>
<evidence type="ECO:0000256" key="1">
    <source>
        <dbReference type="ARBA" id="ARBA00010587"/>
    </source>
</evidence>
<dbReference type="InterPro" id="IPR012312">
    <property type="entry name" value="Hemerythrin-like"/>
</dbReference>
<dbReference type="STRING" id="643562.Daes_2629"/>
<evidence type="ECO:0000259" key="4">
    <source>
        <dbReference type="PROSITE" id="PS50112"/>
    </source>
</evidence>
<comment type="similarity">
    <text evidence="1">Belongs to the hemerythrin family.</text>
</comment>
<dbReference type="GO" id="GO:0003824">
    <property type="term" value="F:catalytic activity"/>
    <property type="evidence" value="ECO:0007669"/>
    <property type="project" value="UniProtKB-ARBA"/>
</dbReference>
<dbReference type="SUPFAM" id="SSF55073">
    <property type="entry name" value="Nucleotide cyclase"/>
    <property type="match status" value="1"/>
</dbReference>
<dbReference type="Gene3D" id="1.20.120.50">
    <property type="entry name" value="Hemerythrin-like"/>
    <property type="match status" value="1"/>
</dbReference>